<feature type="domain" description="Ribbon-helix-helix protein CopG" evidence="1">
    <location>
        <begin position="12"/>
        <end position="46"/>
    </location>
</feature>
<dbReference type="EMBL" id="BMCT01000010">
    <property type="protein sequence ID" value="GGF85514.1"/>
    <property type="molecule type" value="Genomic_DNA"/>
</dbReference>
<dbReference type="Proteomes" id="UP000606044">
    <property type="component" value="Unassembled WGS sequence"/>
</dbReference>
<dbReference type="Gene3D" id="1.10.1220.10">
    <property type="entry name" value="Met repressor-like"/>
    <property type="match status" value="1"/>
</dbReference>
<gene>
    <name evidence="2" type="ORF">GCM10007301_51750</name>
</gene>
<dbReference type="AlphaFoldDB" id="A0A917FJ56"/>
<dbReference type="GO" id="GO:0006355">
    <property type="term" value="P:regulation of DNA-templated transcription"/>
    <property type="evidence" value="ECO:0007669"/>
    <property type="project" value="InterPro"/>
</dbReference>
<reference evidence="2" key="2">
    <citation type="submission" date="2020-09" db="EMBL/GenBank/DDBJ databases">
        <authorList>
            <person name="Sun Q."/>
            <person name="Sedlacek I."/>
        </authorList>
    </citation>
    <scope>NUCLEOTIDE SEQUENCE</scope>
    <source>
        <strain evidence="2">CCM 7897</strain>
    </source>
</reference>
<protein>
    <recommendedName>
        <fullName evidence="1">Ribbon-helix-helix protein CopG domain-containing protein</fullName>
    </recommendedName>
</protein>
<dbReference type="InterPro" id="IPR013321">
    <property type="entry name" value="Arc_rbn_hlx_hlx"/>
</dbReference>
<proteinExistence type="predicted"/>
<dbReference type="SUPFAM" id="SSF47598">
    <property type="entry name" value="Ribbon-helix-helix"/>
    <property type="match status" value="1"/>
</dbReference>
<keyword evidence="3" id="KW-1185">Reference proteome</keyword>
<reference evidence="2" key="1">
    <citation type="journal article" date="2014" name="Int. J. Syst. Evol. Microbiol.">
        <title>Complete genome sequence of Corynebacterium casei LMG S-19264T (=DSM 44701T), isolated from a smear-ripened cheese.</title>
        <authorList>
            <consortium name="US DOE Joint Genome Institute (JGI-PGF)"/>
            <person name="Walter F."/>
            <person name="Albersmeier A."/>
            <person name="Kalinowski J."/>
            <person name="Ruckert C."/>
        </authorList>
    </citation>
    <scope>NUCLEOTIDE SEQUENCE</scope>
    <source>
        <strain evidence="2">CCM 7897</strain>
    </source>
</reference>
<comment type="caution">
    <text evidence="2">The sequence shown here is derived from an EMBL/GenBank/DDBJ whole genome shotgun (WGS) entry which is preliminary data.</text>
</comment>
<dbReference type="Pfam" id="PF01402">
    <property type="entry name" value="RHH_1"/>
    <property type="match status" value="1"/>
</dbReference>
<organism evidence="2 3">
    <name type="scientific">Azorhizobium oxalatiphilum</name>
    <dbReference type="NCBI Taxonomy" id="980631"/>
    <lineage>
        <taxon>Bacteria</taxon>
        <taxon>Pseudomonadati</taxon>
        <taxon>Pseudomonadota</taxon>
        <taxon>Alphaproteobacteria</taxon>
        <taxon>Hyphomicrobiales</taxon>
        <taxon>Xanthobacteraceae</taxon>
        <taxon>Azorhizobium</taxon>
    </lineage>
</organism>
<evidence type="ECO:0000313" key="3">
    <source>
        <dbReference type="Proteomes" id="UP000606044"/>
    </source>
</evidence>
<name>A0A917FJ56_9HYPH</name>
<accession>A0A917FJ56</accession>
<dbReference type="InterPro" id="IPR010985">
    <property type="entry name" value="Ribbon_hlx_hlx"/>
</dbReference>
<sequence>MAKPDLSDPIPVRLPRDVLADIEAIAKVSDRTRSWVMVRALRLYLAGEGADILAAAQGQEEMAAGKGHAMDDVLAEVEAIIRKNVA</sequence>
<dbReference type="RefSeq" id="WP_188583753.1">
    <property type="nucleotide sequence ID" value="NZ_BMCT01000010.1"/>
</dbReference>
<dbReference type="InterPro" id="IPR002145">
    <property type="entry name" value="CopG"/>
</dbReference>
<evidence type="ECO:0000259" key="1">
    <source>
        <dbReference type="Pfam" id="PF01402"/>
    </source>
</evidence>
<evidence type="ECO:0000313" key="2">
    <source>
        <dbReference type="EMBL" id="GGF85514.1"/>
    </source>
</evidence>